<evidence type="ECO:0008006" key="3">
    <source>
        <dbReference type="Google" id="ProtNLM"/>
    </source>
</evidence>
<gene>
    <name evidence="1" type="ORF">EGT74_05040</name>
</gene>
<reference evidence="1 2" key="1">
    <citation type="submission" date="2018-11" db="EMBL/GenBank/DDBJ databases">
        <title>Chitinophaga lutea sp.nov., isolate from arsenic contaminated soil.</title>
        <authorList>
            <person name="Zong Y."/>
        </authorList>
    </citation>
    <scope>NUCLEOTIDE SEQUENCE [LARGE SCALE GENOMIC DNA]</scope>
    <source>
        <strain evidence="1 2">ZY74</strain>
    </source>
</reference>
<dbReference type="OrthoDB" id="325673at2"/>
<dbReference type="NCBIfam" id="NF035938">
    <property type="entry name" value="EboA_domain"/>
    <property type="match status" value="1"/>
</dbReference>
<dbReference type="Proteomes" id="UP000278351">
    <property type="component" value="Unassembled WGS sequence"/>
</dbReference>
<evidence type="ECO:0000313" key="2">
    <source>
        <dbReference type="Proteomes" id="UP000278351"/>
    </source>
</evidence>
<dbReference type="InterPro" id="IPR047715">
    <property type="entry name" value="EboA_dom"/>
</dbReference>
<sequence>MGYAYDEQQTGALLEQIISRHTTAKQAQWVADRLAAWQQQHALQQFNLAFAAAPRFLGREPVAVEEAEAAALPLSLEGYTLDRLFRIWWLLQIPAEDKERYVDIIENLFHSAEMNELVALYGALPMLAWPEAWKLRTAEGIRSNIGSVLEAIMERNPYPAAYLDEAAWNQLVLKAFFTEKQVHLISGLDQRANPELARILLDYSHERRAAGRAVHPMLWRLVGPYISEASFEDIERLWFSEYNAEREAAALACYASGYEPARQLLDKKPEIRAEIEAGQLTWETVAHRIND</sequence>
<accession>A0A3N4PW75</accession>
<dbReference type="AlphaFoldDB" id="A0A3N4PW75"/>
<proteinExistence type="predicted"/>
<organism evidence="1 2">
    <name type="scientific">Chitinophaga lutea</name>
    <dbReference type="NCBI Taxonomy" id="2488634"/>
    <lineage>
        <taxon>Bacteria</taxon>
        <taxon>Pseudomonadati</taxon>
        <taxon>Bacteroidota</taxon>
        <taxon>Chitinophagia</taxon>
        <taxon>Chitinophagales</taxon>
        <taxon>Chitinophagaceae</taxon>
        <taxon>Chitinophaga</taxon>
    </lineage>
</organism>
<dbReference type="EMBL" id="RPDH01000001">
    <property type="protein sequence ID" value="RPE12912.1"/>
    <property type="molecule type" value="Genomic_DNA"/>
</dbReference>
<dbReference type="RefSeq" id="WP_123845427.1">
    <property type="nucleotide sequence ID" value="NZ_RPDH01000001.1"/>
</dbReference>
<comment type="caution">
    <text evidence="1">The sequence shown here is derived from an EMBL/GenBank/DDBJ whole genome shotgun (WGS) entry which is preliminary data.</text>
</comment>
<evidence type="ECO:0000313" key="1">
    <source>
        <dbReference type="EMBL" id="RPE12912.1"/>
    </source>
</evidence>
<protein>
    <recommendedName>
        <fullName evidence="3">EboA domain-containing protein</fullName>
    </recommendedName>
</protein>
<name>A0A3N4PW75_9BACT</name>
<keyword evidence="2" id="KW-1185">Reference proteome</keyword>